<name>A0A6G4U6H4_9ACTN</name>
<dbReference type="Gene3D" id="1.10.357.10">
    <property type="entry name" value="Tetracycline Repressor, domain 2"/>
    <property type="match status" value="1"/>
</dbReference>
<dbReference type="SUPFAM" id="SSF46689">
    <property type="entry name" value="Homeodomain-like"/>
    <property type="match status" value="1"/>
</dbReference>
<sequence>MTTEHSGSGDLNKSMALLWDVQERGTRGPKPGLTLARIVAAAIEVADAEGLDAVSMRRVATELGVSTMSLYRHVPGKGELLDLMLDRVSEIDPEKRAAAWSGEHGWREVIEAMARGTWEHYLAHPWLLQVDQARPILGPNSLTSFELALAGLTDAPLSGKQKVMAITAVDAMVSGIARTHVNSMQAEARTGVSDEEFWQAQTPALEAAQASGCYPEVFALDPDSFSAKGLEQLEFALRVLLDGLAPIMEGPGGATSGA</sequence>
<dbReference type="InterPro" id="IPR036271">
    <property type="entry name" value="Tet_transcr_reg_TetR-rel_C_sf"/>
</dbReference>
<dbReference type="RefSeq" id="WP_165241228.1">
    <property type="nucleotide sequence ID" value="NZ_JAAKZV010000166.1"/>
</dbReference>
<dbReference type="PROSITE" id="PS50977">
    <property type="entry name" value="HTH_TETR_2"/>
    <property type="match status" value="1"/>
</dbReference>
<evidence type="ECO:0000256" key="4">
    <source>
        <dbReference type="PROSITE-ProRule" id="PRU00335"/>
    </source>
</evidence>
<organism evidence="6 7">
    <name type="scientific">Streptomyces coryli</name>
    <dbReference type="NCBI Taxonomy" id="1128680"/>
    <lineage>
        <taxon>Bacteria</taxon>
        <taxon>Bacillati</taxon>
        <taxon>Actinomycetota</taxon>
        <taxon>Actinomycetes</taxon>
        <taxon>Kitasatosporales</taxon>
        <taxon>Streptomycetaceae</taxon>
        <taxon>Streptomyces</taxon>
    </lineage>
</organism>
<evidence type="ECO:0000256" key="3">
    <source>
        <dbReference type="ARBA" id="ARBA00023163"/>
    </source>
</evidence>
<evidence type="ECO:0000259" key="5">
    <source>
        <dbReference type="PROSITE" id="PS50977"/>
    </source>
</evidence>
<dbReference type="Pfam" id="PF02909">
    <property type="entry name" value="TetR_C_1"/>
    <property type="match status" value="1"/>
</dbReference>
<dbReference type="AlphaFoldDB" id="A0A6G4U6H4"/>
<dbReference type="PANTHER" id="PTHR30055:SF151">
    <property type="entry name" value="TRANSCRIPTIONAL REGULATORY PROTEIN"/>
    <property type="match status" value="1"/>
</dbReference>
<protein>
    <submittedName>
        <fullName evidence="6">TetR/AcrR family transcriptional regulator</fullName>
    </submittedName>
</protein>
<dbReference type="EMBL" id="JAAKZV010000166">
    <property type="protein sequence ID" value="NGN67839.1"/>
    <property type="molecule type" value="Genomic_DNA"/>
</dbReference>
<proteinExistence type="predicted"/>
<dbReference type="GO" id="GO:0003700">
    <property type="term" value="F:DNA-binding transcription factor activity"/>
    <property type="evidence" value="ECO:0007669"/>
    <property type="project" value="TreeGrafter"/>
</dbReference>
<dbReference type="Pfam" id="PF00440">
    <property type="entry name" value="TetR_N"/>
    <property type="match status" value="1"/>
</dbReference>
<accession>A0A6G4U6H4</accession>
<dbReference type="InterPro" id="IPR004111">
    <property type="entry name" value="Repressor_TetR_C"/>
</dbReference>
<keyword evidence="1" id="KW-0805">Transcription regulation</keyword>
<evidence type="ECO:0000313" key="6">
    <source>
        <dbReference type="EMBL" id="NGN67839.1"/>
    </source>
</evidence>
<dbReference type="InterPro" id="IPR001647">
    <property type="entry name" value="HTH_TetR"/>
</dbReference>
<evidence type="ECO:0000256" key="1">
    <source>
        <dbReference type="ARBA" id="ARBA00023015"/>
    </source>
</evidence>
<dbReference type="InterPro" id="IPR050109">
    <property type="entry name" value="HTH-type_TetR-like_transc_reg"/>
</dbReference>
<dbReference type="Proteomes" id="UP000481583">
    <property type="component" value="Unassembled WGS sequence"/>
</dbReference>
<keyword evidence="7" id="KW-1185">Reference proteome</keyword>
<dbReference type="GO" id="GO:0045892">
    <property type="term" value="P:negative regulation of DNA-templated transcription"/>
    <property type="evidence" value="ECO:0007669"/>
    <property type="project" value="InterPro"/>
</dbReference>
<comment type="caution">
    <text evidence="6">The sequence shown here is derived from an EMBL/GenBank/DDBJ whole genome shotgun (WGS) entry which is preliminary data.</text>
</comment>
<keyword evidence="2 4" id="KW-0238">DNA-binding</keyword>
<reference evidence="6 7" key="1">
    <citation type="submission" date="2020-02" db="EMBL/GenBank/DDBJ databases">
        <title>Whole-genome analyses of novel actinobacteria.</title>
        <authorList>
            <person name="Sahin N."/>
        </authorList>
    </citation>
    <scope>NUCLEOTIDE SEQUENCE [LARGE SCALE GENOMIC DNA]</scope>
    <source>
        <strain evidence="6 7">A7024</strain>
    </source>
</reference>
<feature type="domain" description="HTH tetR-type" evidence="5">
    <location>
        <begin position="32"/>
        <end position="92"/>
    </location>
</feature>
<dbReference type="PANTHER" id="PTHR30055">
    <property type="entry name" value="HTH-TYPE TRANSCRIPTIONAL REGULATOR RUTR"/>
    <property type="match status" value="1"/>
</dbReference>
<gene>
    <name evidence="6" type="ORF">G5C51_28550</name>
</gene>
<dbReference type="Gene3D" id="1.10.10.60">
    <property type="entry name" value="Homeodomain-like"/>
    <property type="match status" value="1"/>
</dbReference>
<evidence type="ECO:0000256" key="2">
    <source>
        <dbReference type="ARBA" id="ARBA00023125"/>
    </source>
</evidence>
<keyword evidence="3" id="KW-0804">Transcription</keyword>
<dbReference type="GO" id="GO:0000976">
    <property type="term" value="F:transcription cis-regulatory region binding"/>
    <property type="evidence" value="ECO:0007669"/>
    <property type="project" value="TreeGrafter"/>
</dbReference>
<dbReference type="SUPFAM" id="SSF48498">
    <property type="entry name" value="Tetracyclin repressor-like, C-terminal domain"/>
    <property type="match status" value="1"/>
</dbReference>
<evidence type="ECO:0000313" key="7">
    <source>
        <dbReference type="Proteomes" id="UP000481583"/>
    </source>
</evidence>
<dbReference type="InterPro" id="IPR009057">
    <property type="entry name" value="Homeodomain-like_sf"/>
</dbReference>
<feature type="DNA-binding region" description="H-T-H motif" evidence="4">
    <location>
        <begin position="55"/>
        <end position="74"/>
    </location>
</feature>